<dbReference type="AlphaFoldDB" id="A0A850HB86"/>
<comment type="caution">
    <text evidence="1">The sequence shown here is derived from an EMBL/GenBank/DDBJ whole genome shotgun (WGS) entry which is preliminary data.</text>
</comment>
<gene>
    <name evidence="1" type="ORF">HUO12_05035</name>
</gene>
<evidence type="ECO:0000313" key="1">
    <source>
        <dbReference type="EMBL" id="NVE94261.1"/>
    </source>
</evidence>
<accession>A0A850HB86</accession>
<evidence type="ECO:0000313" key="2">
    <source>
        <dbReference type="Proteomes" id="UP000546031"/>
    </source>
</evidence>
<dbReference type="EMBL" id="JABWTA010000001">
    <property type="protein sequence ID" value="NVE94261.1"/>
    <property type="molecule type" value="Genomic_DNA"/>
</dbReference>
<proteinExistence type="predicted"/>
<organism evidence="1 2">
    <name type="scientific">Altererythrobacter lutimaris</name>
    <dbReference type="NCBI Taxonomy" id="2743979"/>
    <lineage>
        <taxon>Bacteria</taxon>
        <taxon>Pseudomonadati</taxon>
        <taxon>Pseudomonadota</taxon>
        <taxon>Alphaproteobacteria</taxon>
        <taxon>Sphingomonadales</taxon>
        <taxon>Erythrobacteraceae</taxon>
        <taxon>Altererythrobacter</taxon>
    </lineage>
</organism>
<reference evidence="1 2" key="1">
    <citation type="submission" date="2020-06" db="EMBL/GenBank/DDBJ databases">
        <title>Altererythrobacter lutimaris sp. nov., a marine bacterium isolated from a tidal flat.</title>
        <authorList>
            <person name="Kim D."/>
            <person name="Yoo Y."/>
            <person name="Kim J.-J."/>
        </authorList>
    </citation>
    <scope>NUCLEOTIDE SEQUENCE [LARGE SCALE GENOMIC DNA]</scope>
    <source>
        <strain evidence="1 2">JGD-16</strain>
    </source>
</reference>
<dbReference type="RefSeq" id="WP_176272553.1">
    <property type="nucleotide sequence ID" value="NZ_JABWTA010000001.1"/>
</dbReference>
<protein>
    <submittedName>
        <fullName evidence="1">Uncharacterized protein</fullName>
    </submittedName>
</protein>
<keyword evidence="2" id="KW-1185">Reference proteome</keyword>
<sequence length="256" mass="28891">MESSQLIEHSARTGEQVVHCKVDMTKCKQPGNTNYCLGGSMKTVSRLSLVLFAWIGGVSSTALAQEAPSLEAVEPLCELHIWPTEHFASLPFRMGVLFPGFDAEGVDAQFKELVGPELQFAALDRADPLESLGLPADTVIYRHSDLETDKVTKKRKERRAASDARCYYELHIRFNDLIEDVFWGDRFSTYFDFRKYSNQDVWDVRFRSDGGNKLTVFPIEEGEDPAEVSQEIGLAIEANFSEFARKAKRKLARASR</sequence>
<name>A0A850HB86_9SPHN</name>
<dbReference type="Proteomes" id="UP000546031">
    <property type="component" value="Unassembled WGS sequence"/>
</dbReference>